<dbReference type="NCBIfam" id="TIGR01528">
    <property type="entry name" value="NMN_trans_PnuC"/>
    <property type="match status" value="1"/>
</dbReference>
<comment type="subcellular location">
    <subcellularLocation>
        <location evidence="2">Cell membrane</location>
        <topology evidence="2">Multi-pass membrane protein</topology>
    </subcellularLocation>
</comment>
<evidence type="ECO:0000256" key="2">
    <source>
        <dbReference type="ARBA" id="ARBA00004651"/>
    </source>
</evidence>
<dbReference type="GO" id="GO:0005886">
    <property type="term" value="C:plasma membrane"/>
    <property type="evidence" value="ECO:0007669"/>
    <property type="project" value="UniProtKB-SubCell"/>
</dbReference>
<dbReference type="InterPro" id="IPR006419">
    <property type="entry name" value="NMN_transpt_PnuC"/>
</dbReference>
<keyword evidence="9 10" id="KW-0472">Membrane</keyword>
<dbReference type="OrthoDB" id="9791248at2"/>
<keyword evidence="5" id="KW-0813">Transport</keyword>
<feature type="transmembrane region" description="Helical" evidence="10">
    <location>
        <begin position="101"/>
        <end position="119"/>
    </location>
</feature>
<evidence type="ECO:0000313" key="11">
    <source>
        <dbReference type="EMBL" id="AIT10179.1"/>
    </source>
</evidence>
<dbReference type="AlphaFoldDB" id="A0A097ERJ1"/>
<sequence>MNIFKNFISQLTTYFKGFRNIRLTNIFNGWSTLEIVWFVTATLTMLFISAYTAQQQVVLTIVATVTGITTILLIAKGKVLNFFFGLINNLTYAYVCYSQGIYGQFLLFLCFYFPMQFYGMHTWTKPQRTNENNDIITRVLTGSQRLKLSVGIIVVATLYGLIILKGVFNQQVGLFADSLTGVVAVVAIILMVNAYIEQWVLWIIINSLSTIIWLQQYLFGTGQGIAFLVMWLIYLCNAIYGYINWLKLKKDD</sequence>
<accession>A0A097ERJ1</accession>
<organism evidence="11 12">
    <name type="scientific">Candidatus Francisella endociliophora</name>
    <dbReference type="NCBI Taxonomy" id="653937"/>
    <lineage>
        <taxon>Bacteria</taxon>
        <taxon>Pseudomonadati</taxon>
        <taxon>Pseudomonadota</taxon>
        <taxon>Gammaproteobacteria</taxon>
        <taxon>Thiotrichales</taxon>
        <taxon>Francisellaceae</taxon>
        <taxon>Francisella</taxon>
    </lineage>
</organism>
<dbReference type="eggNOG" id="COG3201">
    <property type="taxonomic scope" value="Bacteria"/>
</dbReference>
<gene>
    <name evidence="11" type="ORF">LO80_09475</name>
</gene>
<reference evidence="11 12" key="1">
    <citation type="submission" date="2014-10" db="EMBL/GenBank/DDBJ databases">
        <title>Whole genome sequence of Francisella endociliophora strain FSC1006, isolated from a laboratory culture of the marine ciliate Euplotes raikovi.</title>
        <authorList>
            <person name="Granberg M."/>
            <person name="Backman S."/>
            <person name="Lundmark E."/>
            <person name="Nilsson E."/>
            <person name="Karlsson E."/>
            <person name="Thelaus J."/>
            <person name="Ohrman C."/>
            <person name="Larkeryd A."/>
            <person name="Stenberg P."/>
        </authorList>
    </citation>
    <scope>NUCLEOTIDE SEQUENCE [LARGE SCALE GENOMIC DNA]</scope>
    <source>
        <strain evidence="11 12">FSC1006</strain>
    </source>
</reference>
<proteinExistence type="inferred from homology"/>
<evidence type="ECO:0000256" key="4">
    <source>
        <dbReference type="ARBA" id="ARBA00017522"/>
    </source>
</evidence>
<keyword evidence="6" id="KW-1003">Cell membrane</keyword>
<keyword evidence="7 10" id="KW-0812">Transmembrane</keyword>
<dbReference type="KEGG" id="frf:LO80_09475"/>
<evidence type="ECO:0000256" key="1">
    <source>
        <dbReference type="ARBA" id="ARBA00002672"/>
    </source>
</evidence>
<keyword evidence="8 10" id="KW-1133">Transmembrane helix</keyword>
<dbReference type="Proteomes" id="UP000029672">
    <property type="component" value="Chromosome"/>
</dbReference>
<feature type="transmembrane region" description="Helical" evidence="10">
    <location>
        <begin position="26"/>
        <end position="51"/>
    </location>
</feature>
<evidence type="ECO:0000256" key="5">
    <source>
        <dbReference type="ARBA" id="ARBA00022448"/>
    </source>
</evidence>
<dbReference type="STRING" id="1547445.LO80_09475"/>
<evidence type="ECO:0000256" key="6">
    <source>
        <dbReference type="ARBA" id="ARBA00022475"/>
    </source>
</evidence>
<feature type="transmembrane region" description="Helical" evidence="10">
    <location>
        <begin position="225"/>
        <end position="243"/>
    </location>
</feature>
<protein>
    <recommendedName>
        <fullName evidence="4">Nicotinamide riboside transporter PnuC</fullName>
    </recommendedName>
</protein>
<comment type="function">
    <text evidence="1">Required for nicotinamide riboside transport across the inner membrane.</text>
</comment>
<evidence type="ECO:0000256" key="9">
    <source>
        <dbReference type="ARBA" id="ARBA00023136"/>
    </source>
</evidence>
<feature type="transmembrane region" description="Helical" evidence="10">
    <location>
        <begin position="57"/>
        <end position="74"/>
    </location>
</feature>
<evidence type="ECO:0000256" key="10">
    <source>
        <dbReference type="SAM" id="Phobius"/>
    </source>
</evidence>
<keyword evidence="12" id="KW-1185">Reference proteome</keyword>
<dbReference type="EMBL" id="CP009574">
    <property type="protein sequence ID" value="AIT10179.1"/>
    <property type="molecule type" value="Genomic_DNA"/>
</dbReference>
<feature type="transmembrane region" description="Helical" evidence="10">
    <location>
        <begin position="148"/>
        <end position="168"/>
    </location>
</feature>
<evidence type="ECO:0000256" key="8">
    <source>
        <dbReference type="ARBA" id="ARBA00022989"/>
    </source>
</evidence>
<name>A0A097ERJ1_9GAMM</name>
<comment type="similarity">
    <text evidence="3">Belongs to the nicotinamide ribonucleoside (NR) uptake permease (TC 4.B.1) family.</text>
</comment>
<dbReference type="Pfam" id="PF04973">
    <property type="entry name" value="NMN_transporter"/>
    <property type="match status" value="1"/>
</dbReference>
<dbReference type="PANTHER" id="PTHR36122">
    <property type="entry name" value="NICOTINAMIDE RIBOSIDE TRANSPORTER PNUC"/>
    <property type="match status" value="1"/>
</dbReference>
<dbReference type="GO" id="GO:0034257">
    <property type="term" value="F:nicotinamide riboside transmembrane transporter activity"/>
    <property type="evidence" value="ECO:0007669"/>
    <property type="project" value="InterPro"/>
</dbReference>
<dbReference type="PANTHER" id="PTHR36122:SF2">
    <property type="entry name" value="NICOTINAMIDE RIBOSIDE TRANSPORTER PNUC"/>
    <property type="match status" value="1"/>
</dbReference>
<evidence type="ECO:0000313" key="12">
    <source>
        <dbReference type="Proteomes" id="UP000029672"/>
    </source>
</evidence>
<dbReference type="HOGENOM" id="CLU_076589_4_1_6"/>
<dbReference type="RefSeq" id="WP_040010553.1">
    <property type="nucleotide sequence ID" value="NZ_CP009574.1"/>
</dbReference>
<evidence type="ECO:0000256" key="7">
    <source>
        <dbReference type="ARBA" id="ARBA00022692"/>
    </source>
</evidence>
<evidence type="ECO:0000256" key="3">
    <source>
        <dbReference type="ARBA" id="ARBA00006669"/>
    </source>
</evidence>